<dbReference type="STRING" id="503106.A0A218YS12"/>
<dbReference type="InParanoid" id="A0A218YS12"/>
<keyword evidence="2" id="KW-0378">Hydrolase</keyword>
<sequence length="372" mass="41567">MGMRTHLGGSERFVDLAEPFLSVITHQALLDCLAVDTVVGEIYMFVGGTHGSRALPFFQEFCKNLLDNHFGKGSEVTTRLENMMIAISRALHKILRRQNKAKFSDDLLALVESMMELMATVDIDAQSVTFKCLSAKVEELREMVALARGFLYVKPRSCDVTTGVLTSTYPRTVELSHGRHDNDMLDISQIKIIPPEAEIRGKRAEFLPSTNPDMSHFLDPALRHIDTHFRMLRHHIFGELKEALGGLILAVEQDISLIETPKLNVGNIRAYAYPEAEFTGLTVDARRELEVELSFPQPRAASKKSQSGRRAWWDDSKRLEAGGFLFLLSLEGGKGSLLFLNVTSKETDPKKHPSLPSNENWATSKAELAAND</sequence>
<dbReference type="GO" id="GO:0004386">
    <property type="term" value="F:helicase activity"/>
    <property type="evidence" value="ECO:0007669"/>
    <property type="project" value="UniProtKB-KW"/>
</dbReference>
<keyword evidence="2" id="KW-0067">ATP-binding</keyword>
<feature type="region of interest" description="Disordered" evidence="1">
    <location>
        <begin position="346"/>
        <end position="372"/>
    </location>
</feature>
<protein>
    <submittedName>
        <fullName evidence="2">NF-X1 finger and helicase domain protein</fullName>
    </submittedName>
</protein>
<dbReference type="EMBL" id="MZNU01000425">
    <property type="protein sequence ID" value="OWO97763.1"/>
    <property type="molecule type" value="Genomic_DNA"/>
</dbReference>
<accession>A0A218YS12</accession>
<name>A0A218YS12_9HELO</name>
<keyword evidence="2" id="KW-0347">Helicase</keyword>
<gene>
    <name evidence="2" type="ORF">B2J93_8874</name>
</gene>
<proteinExistence type="predicted"/>
<keyword evidence="3" id="KW-1185">Reference proteome</keyword>
<comment type="caution">
    <text evidence="2">The sequence shown here is derived from an EMBL/GenBank/DDBJ whole genome shotgun (WGS) entry which is preliminary data.</text>
</comment>
<reference evidence="2 3" key="1">
    <citation type="submission" date="2017-04" db="EMBL/GenBank/DDBJ databases">
        <title>Draft genome sequence of Marssonina coronaria NL1: causal agent of apple blotch.</title>
        <authorList>
            <person name="Cheng Q."/>
        </authorList>
    </citation>
    <scope>NUCLEOTIDE SEQUENCE [LARGE SCALE GENOMIC DNA]</scope>
    <source>
        <strain evidence="2 3">NL1</strain>
    </source>
</reference>
<evidence type="ECO:0000313" key="3">
    <source>
        <dbReference type="Proteomes" id="UP000242519"/>
    </source>
</evidence>
<evidence type="ECO:0000256" key="1">
    <source>
        <dbReference type="SAM" id="MobiDB-lite"/>
    </source>
</evidence>
<evidence type="ECO:0000313" key="2">
    <source>
        <dbReference type="EMBL" id="OWO97763.1"/>
    </source>
</evidence>
<dbReference type="Proteomes" id="UP000242519">
    <property type="component" value="Unassembled WGS sequence"/>
</dbReference>
<organism evidence="2 3">
    <name type="scientific">Diplocarpon coronariae</name>
    <dbReference type="NCBI Taxonomy" id="2795749"/>
    <lineage>
        <taxon>Eukaryota</taxon>
        <taxon>Fungi</taxon>
        <taxon>Dikarya</taxon>
        <taxon>Ascomycota</taxon>
        <taxon>Pezizomycotina</taxon>
        <taxon>Leotiomycetes</taxon>
        <taxon>Helotiales</taxon>
        <taxon>Drepanopezizaceae</taxon>
        <taxon>Diplocarpon</taxon>
    </lineage>
</organism>
<dbReference type="AlphaFoldDB" id="A0A218YS12"/>
<dbReference type="OrthoDB" id="2423195at2759"/>
<keyword evidence="2" id="KW-0547">Nucleotide-binding</keyword>